<evidence type="ECO:0000256" key="1">
    <source>
        <dbReference type="SAM" id="MobiDB-lite"/>
    </source>
</evidence>
<evidence type="ECO:0000313" key="3">
    <source>
        <dbReference type="EMBL" id="AAP98180.1"/>
    </source>
</evidence>
<feature type="region of interest" description="Disordered" evidence="1">
    <location>
        <begin position="330"/>
        <end position="388"/>
    </location>
</feature>
<keyword evidence="2" id="KW-1133">Transmembrane helix</keyword>
<gene>
    <name evidence="3" type="ordered locus">CpB0247</name>
</gene>
<dbReference type="CDD" id="cd23942">
    <property type="entry name" value="GarD"/>
    <property type="match status" value="1"/>
</dbReference>
<keyword evidence="2" id="KW-0472">Membrane</keyword>
<feature type="transmembrane region" description="Helical" evidence="2">
    <location>
        <begin position="120"/>
        <end position="148"/>
    </location>
</feature>
<feature type="transmembrane region" description="Helical" evidence="2">
    <location>
        <begin position="205"/>
        <end position="232"/>
    </location>
</feature>
<name>A0ABN3YPP0_CHLPN</name>
<feature type="transmembrane region" description="Helical" evidence="2">
    <location>
        <begin position="92"/>
        <end position="108"/>
    </location>
</feature>
<dbReference type="EMBL" id="AE009440">
    <property type="protein sequence ID" value="AAP98180.1"/>
    <property type="molecule type" value="Genomic_DNA"/>
</dbReference>
<evidence type="ECO:0008006" key="5">
    <source>
        <dbReference type="Google" id="ProtNLM"/>
    </source>
</evidence>
<organism evidence="3 4">
    <name type="scientific">Chlamydia pneumoniae</name>
    <name type="common">Chlamydophila pneumoniae</name>
    <dbReference type="NCBI Taxonomy" id="83558"/>
    <lineage>
        <taxon>Bacteria</taxon>
        <taxon>Pseudomonadati</taxon>
        <taxon>Chlamydiota</taxon>
        <taxon>Chlamydiia</taxon>
        <taxon>Chlamydiales</taxon>
        <taxon>Chlamydiaceae</taxon>
        <taxon>Chlamydia/Chlamydophila group</taxon>
        <taxon>Chlamydia</taxon>
    </lineage>
</organism>
<dbReference type="Proteomes" id="UP000000424">
    <property type="component" value="Chromosome"/>
</dbReference>
<proteinExistence type="predicted"/>
<evidence type="ECO:0000256" key="2">
    <source>
        <dbReference type="SAM" id="Phobius"/>
    </source>
</evidence>
<evidence type="ECO:0000313" key="4">
    <source>
        <dbReference type="Proteomes" id="UP000000424"/>
    </source>
</evidence>
<accession>A0ABN3YPP0</accession>
<dbReference type="NCBIfam" id="NF047332">
    <property type="entry name" value="Chlamy_GarD"/>
    <property type="match status" value="1"/>
</dbReference>
<protein>
    <recommendedName>
        <fullName evidence="5">Inner membrane protein</fullName>
    </recommendedName>
</protein>
<sequence>MVKFMSAMISLSSSHEASIASNTQVRDVLVSLAMDEFVEHNTEILPIKVFLARGTLSSTAIIDDLKDVVETEGEHHFQVYSNISLKMIYQRFFEKIFGIGCCPLLLVTDSHHTDPCGALITGIFAAVLFTVLAIVFGPTLGILCYSAYKIYQLTKKISSLSRTHTEVINSVQKSDPFIHRSGAVAAAAASQSTIKACKVFRQSTLIFFVLGLIITISLAALIVGLVFALFFLDPGAPAVMTAAMIGCCAAGGTGILLSVIGFLLASVYSVQKSQEGVHHMHTALLRCIVSNTIIQMPYLPITPGTKKVLTQSIRRYQQFFSDDEYRDIESEVPLNRQTTPPPSYETLFHEEGSDGSSNVIPRESPPAYSTIDSSNSPFPSSSPPPYYR</sequence>
<keyword evidence="2" id="KW-0812">Transmembrane</keyword>
<feature type="transmembrane region" description="Helical" evidence="2">
    <location>
        <begin position="238"/>
        <end position="265"/>
    </location>
</feature>
<reference evidence="3" key="1">
    <citation type="submission" date="2002-05" db="EMBL/GenBank/DDBJ databases">
        <title>The genome sequence of Chlamydia pneumoniae TW183 and comparison with other Chlamydia strains based on whole genome sequence analysis.</title>
        <authorList>
            <person name="Geng M.M."/>
            <person name="Schuhmacher A."/>
            <person name="Muehldorfer I."/>
            <person name="Bensch K.W."/>
            <person name="Schaefer K.P."/>
            <person name="Schneider S."/>
            <person name="Pohl T."/>
            <person name="Essig A."/>
            <person name="Marre R."/>
            <person name="Melchers K."/>
        </authorList>
    </citation>
    <scope>NUCLEOTIDE SEQUENCE [LARGE SCALE GENOMIC DNA]</scope>
    <source>
        <strain evidence="3">TW-183</strain>
    </source>
</reference>
<keyword evidence="4" id="KW-1185">Reference proteome</keyword>